<evidence type="ECO:0000259" key="1">
    <source>
        <dbReference type="Pfam" id="PF20612"/>
    </source>
</evidence>
<protein>
    <submittedName>
        <fullName evidence="2">Short C-terminal domain</fullName>
    </submittedName>
</protein>
<accession>A0A8S5MKA0</accession>
<dbReference type="EMBL" id="BK014922">
    <property type="protein sequence ID" value="DAD82630.1"/>
    <property type="molecule type" value="Genomic_DNA"/>
</dbReference>
<reference evidence="2" key="1">
    <citation type="journal article" date="2021" name="Proc. Natl. Acad. Sci. U.S.A.">
        <title>A Catalog of Tens of Thousands of Viruses from Human Metagenomes Reveals Hidden Associations with Chronic Diseases.</title>
        <authorList>
            <person name="Tisza M.J."/>
            <person name="Buck C.B."/>
        </authorList>
    </citation>
    <scope>NUCLEOTIDE SEQUENCE</scope>
    <source>
        <strain evidence="2">CtMM521</strain>
    </source>
</reference>
<dbReference type="InterPro" id="IPR046749">
    <property type="entry name" value="SHOCT_2"/>
</dbReference>
<sequence>MQNEMRTVLQTTDVESHLKMSAKSLTEVELLQDYNYFMAQRVAEDMLEKGLISLEEFNKLTKKNRDTFSPFLAEIMPKTT</sequence>
<name>A0A8S5MKA0_9CAUD</name>
<feature type="domain" description="SHOCT-like" evidence="1">
    <location>
        <begin position="26"/>
        <end position="76"/>
    </location>
</feature>
<organism evidence="2">
    <name type="scientific">Siphoviridae sp. ctMM521</name>
    <dbReference type="NCBI Taxonomy" id="2826259"/>
    <lineage>
        <taxon>Viruses</taxon>
        <taxon>Duplodnaviria</taxon>
        <taxon>Heunggongvirae</taxon>
        <taxon>Uroviricota</taxon>
        <taxon>Caudoviricetes</taxon>
    </lineage>
</organism>
<dbReference type="Pfam" id="PF20612">
    <property type="entry name" value="SHOCT_2"/>
    <property type="match status" value="1"/>
</dbReference>
<proteinExistence type="predicted"/>
<evidence type="ECO:0000313" key="2">
    <source>
        <dbReference type="EMBL" id="DAD82630.1"/>
    </source>
</evidence>